<sequence>MYISILPEQIRLFHDIVLDGDGGLAGEKDPGYIDFIAEKPFQESFGHELYPGLFLKAATYMHGIITAHPFFDGNKRTGVLTCLAFLDLNHRPLQCDPEELFRVAIAVATHELNVEQLAAWLERRT</sequence>
<accession>A0ACC7NW98</accession>
<evidence type="ECO:0000313" key="1">
    <source>
        <dbReference type="EMBL" id="MFM9329031.1"/>
    </source>
</evidence>
<keyword evidence="2" id="KW-1185">Reference proteome</keyword>
<name>A0ACC7NW98_9BACL</name>
<organism evidence="1 2">
    <name type="scientific">Paenibacillus mesotrionivorans</name>
    <dbReference type="NCBI Taxonomy" id="3160968"/>
    <lineage>
        <taxon>Bacteria</taxon>
        <taxon>Bacillati</taxon>
        <taxon>Bacillota</taxon>
        <taxon>Bacilli</taxon>
        <taxon>Bacillales</taxon>
        <taxon>Paenibacillaceae</taxon>
        <taxon>Paenibacillus</taxon>
    </lineage>
</organism>
<reference evidence="1" key="1">
    <citation type="submission" date="2024-12" db="EMBL/GenBank/DDBJ databases">
        <authorList>
            <person name="Wu N."/>
        </authorList>
    </citation>
    <scope>NUCLEOTIDE SEQUENCE</scope>
    <source>
        <strain evidence="1">P15</strain>
    </source>
</reference>
<dbReference type="EMBL" id="JBJURJ010000007">
    <property type="protein sequence ID" value="MFM9329031.1"/>
    <property type="molecule type" value="Genomic_DNA"/>
</dbReference>
<gene>
    <name evidence="1" type="ORF">ACI1P1_12110</name>
</gene>
<protein>
    <submittedName>
        <fullName evidence="1">Type II toxin-antitoxin system death-on-curing family toxin</fullName>
    </submittedName>
</protein>
<dbReference type="Proteomes" id="UP001631969">
    <property type="component" value="Unassembled WGS sequence"/>
</dbReference>
<evidence type="ECO:0000313" key="2">
    <source>
        <dbReference type="Proteomes" id="UP001631969"/>
    </source>
</evidence>
<proteinExistence type="predicted"/>
<comment type="caution">
    <text evidence="1">The sequence shown here is derived from an EMBL/GenBank/DDBJ whole genome shotgun (WGS) entry which is preliminary data.</text>
</comment>